<keyword evidence="1 2" id="KW-0808">Transferase</keyword>
<dbReference type="Gene3D" id="3.40.50.300">
    <property type="entry name" value="P-loop containing nucleotide triphosphate hydrolases"/>
    <property type="match status" value="1"/>
</dbReference>
<evidence type="ECO:0000256" key="1">
    <source>
        <dbReference type="ARBA" id="ARBA00022679"/>
    </source>
</evidence>
<reference evidence="2 3" key="1">
    <citation type="submission" date="2019-03" db="EMBL/GenBank/DDBJ databases">
        <title>Genomic Encyclopedia of Type Strains, Phase IV (KMG-IV): sequencing the most valuable type-strain genomes for metagenomic binning, comparative biology and taxonomic classification.</title>
        <authorList>
            <person name="Goeker M."/>
        </authorList>
    </citation>
    <scope>NUCLEOTIDE SEQUENCE [LARGE SCALE GENOMIC DNA]</scope>
    <source>
        <strain evidence="2 3">DSM 18792</strain>
    </source>
</reference>
<dbReference type="GO" id="GO:0008476">
    <property type="term" value="F:protein-tyrosine sulfotransferase activity"/>
    <property type="evidence" value="ECO:0007669"/>
    <property type="project" value="InterPro"/>
</dbReference>
<dbReference type="PANTHER" id="PTHR12788:SF10">
    <property type="entry name" value="PROTEIN-TYROSINE SULFOTRANSFERASE"/>
    <property type="match status" value="1"/>
</dbReference>
<dbReference type="SUPFAM" id="SSF52540">
    <property type="entry name" value="P-loop containing nucleoside triphosphate hydrolases"/>
    <property type="match status" value="1"/>
</dbReference>
<name>A0A4R1RDD1_9FLAO</name>
<protein>
    <submittedName>
        <fullName evidence="2">Sulfotransferase family protein</fullName>
    </submittedName>
</protein>
<dbReference type="EMBL" id="SLUP01000008">
    <property type="protein sequence ID" value="TCL63875.1"/>
    <property type="molecule type" value="Genomic_DNA"/>
</dbReference>
<dbReference type="PANTHER" id="PTHR12788">
    <property type="entry name" value="PROTEIN-TYROSINE SULFOTRANSFERASE 2"/>
    <property type="match status" value="1"/>
</dbReference>
<dbReference type="RefSeq" id="WP_132218713.1">
    <property type="nucleotide sequence ID" value="NZ_OX156936.1"/>
</dbReference>
<dbReference type="Pfam" id="PF13469">
    <property type="entry name" value="Sulfotransfer_3"/>
    <property type="match status" value="1"/>
</dbReference>
<dbReference type="Proteomes" id="UP000295455">
    <property type="component" value="Unassembled WGS sequence"/>
</dbReference>
<dbReference type="InterPro" id="IPR026634">
    <property type="entry name" value="TPST-like"/>
</dbReference>
<keyword evidence="3" id="KW-1185">Reference proteome</keyword>
<evidence type="ECO:0000313" key="3">
    <source>
        <dbReference type="Proteomes" id="UP000295455"/>
    </source>
</evidence>
<evidence type="ECO:0000313" key="2">
    <source>
        <dbReference type="EMBL" id="TCL63875.1"/>
    </source>
</evidence>
<comment type="caution">
    <text evidence="2">The sequence shown here is derived from an EMBL/GenBank/DDBJ whole genome shotgun (WGS) entry which is preliminary data.</text>
</comment>
<proteinExistence type="predicted"/>
<gene>
    <name evidence="2" type="ORF">EV196_10871</name>
</gene>
<dbReference type="InterPro" id="IPR027417">
    <property type="entry name" value="P-loop_NTPase"/>
</dbReference>
<accession>A0A4R1RDD1</accession>
<organism evidence="2 3">
    <name type="scientific">Mariniflexile fucanivorans</name>
    <dbReference type="NCBI Taxonomy" id="264023"/>
    <lineage>
        <taxon>Bacteria</taxon>
        <taxon>Pseudomonadati</taxon>
        <taxon>Bacteroidota</taxon>
        <taxon>Flavobacteriia</taxon>
        <taxon>Flavobacteriales</taxon>
        <taxon>Flavobacteriaceae</taxon>
        <taxon>Mariniflexile</taxon>
    </lineage>
</organism>
<dbReference type="AlphaFoldDB" id="A0A4R1RDD1"/>
<sequence>MKEESLIFIISQPRAGSTYLQNLLSNNSEANTCSEPWLLLNFVNQIKPELIKAPFDNSLAHNAFKDYIDKYKIDFNLKQKQFLLSLYKPVSEGFTFVIDKTPRYWEILNEIILLFPKSKIIILKRNPIDVVKSIIKTWEVETLERLNYYKRDLFLAPKKIHSFCEMNKNNDNIFVIRYEDLVQDTSNKVEVLYNWLGIGFHDAVLDVSKNHKFKGKYGDPYQNAEVDEMINRKIGNEKYLENEIFIDFLKGYAHYLGNDFLFDYGNYQLKSKTKTSRKFKAFMYLGDYENIDSIKNSREFKIGKLILKPIRFVKNIL</sequence>
<dbReference type="OrthoDB" id="9777890at2"/>